<organism evidence="1 2">
    <name type="scientific">Sorghum bicolor</name>
    <name type="common">Sorghum</name>
    <name type="synonym">Sorghum vulgare</name>
    <dbReference type="NCBI Taxonomy" id="4558"/>
    <lineage>
        <taxon>Eukaryota</taxon>
        <taxon>Viridiplantae</taxon>
        <taxon>Streptophyta</taxon>
        <taxon>Embryophyta</taxon>
        <taxon>Tracheophyta</taxon>
        <taxon>Spermatophyta</taxon>
        <taxon>Magnoliopsida</taxon>
        <taxon>Liliopsida</taxon>
        <taxon>Poales</taxon>
        <taxon>Poaceae</taxon>
        <taxon>PACMAD clade</taxon>
        <taxon>Panicoideae</taxon>
        <taxon>Andropogonodae</taxon>
        <taxon>Andropogoneae</taxon>
        <taxon>Sorghinae</taxon>
        <taxon>Sorghum</taxon>
    </lineage>
</organism>
<evidence type="ECO:0000313" key="1">
    <source>
        <dbReference type="EMBL" id="KAG0513775.1"/>
    </source>
</evidence>
<comment type="caution">
    <text evidence="1">The sequence shown here is derived from an EMBL/GenBank/DDBJ whole genome shotgun (WGS) entry which is preliminary data.</text>
</comment>
<protein>
    <submittedName>
        <fullName evidence="1">Uncharacterized protein</fullName>
    </submittedName>
</protein>
<dbReference type="AlphaFoldDB" id="A0A921U0U7"/>
<accession>A0A921U0U7</accession>
<sequence length="144" mass="15959">MLAPSTLHVCDLTCALCHLIRPCRNYRAMLLVSTGLSAALSCHWLCLTARPSAVPTRLHDPLACHRHHRRVLHASSSSNRETVVSPHQAASPPFVCSLRHCIYIAVTYGLMIVLRNPCYVICLHQVFVVLIGSLSLSCRYPCLC</sequence>
<evidence type="ECO:0000313" key="2">
    <source>
        <dbReference type="Proteomes" id="UP000807115"/>
    </source>
</evidence>
<dbReference type="EMBL" id="CM027689">
    <property type="protein sequence ID" value="KAG0513775.1"/>
    <property type="molecule type" value="Genomic_DNA"/>
</dbReference>
<reference evidence="1" key="2">
    <citation type="submission" date="2020-10" db="EMBL/GenBank/DDBJ databases">
        <authorList>
            <person name="Cooper E.A."/>
            <person name="Brenton Z.W."/>
            <person name="Flinn B.S."/>
            <person name="Jenkins J."/>
            <person name="Shu S."/>
            <person name="Flowers D."/>
            <person name="Luo F."/>
            <person name="Wang Y."/>
            <person name="Xia P."/>
            <person name="Barry K."/>
            <person name="Daum C."/>
            <person name="Lipzen A."/>
            <person name="Yoshinaga Y."/>
            <person name="Schmutz J."/>
            <person name="Saski C."/>
            <person name="Vermerris W."/>
            <person name="Kresovich S."/>
        </authorList>
    </citation>
    <scope>NUCLEOTIDE SEQUENCE</scope>
</reference>
<reference evidence="1" key="1">
    <citation type="journal article" date="2019" name="BMC Genomics">
        <title>A new reference genome for Sorghum bicolor reveals high levels of sequence similarity between sweet and grain genotypes: implications for the genetics of sugar metabolism.</title>
        <authorList>
            <person name="Cooper E.A."/>
            <person name="Brenton Z.W."/>
            <person name="Flinn B.S."/>
            <person name="Jenkins J."/>
            <person name="Shu S."/>
            <person name="Flowers D."/>
            <person name="Luo F."/>
            <person name="Wang Y."/>
            <person name="Xia P."/>
            <person name="Barry K."/>
            <person name="Daum C."/>
            <person name="Lipzen A."/>
            <person name="Yoshinaga Y."/>
            <person name="Schmutz J."/>
            <person name="Saski C."/>
            <person name="Vermerris W."/>
            <person name="Kresovich S."/>
        </authorList>
    </citation>
    <scope>NUCLEOTIDE SEQUENCE</scope>
</reference>
<name>A0A921U0U7_SORBI</name>
<proteinExistence type="predicted"/>
<dbReference type="Proteomes" id="UP000807115">
    <property type="component" value="Chromosome 10"/>
</dbReference>
<gene>
    <name evidence="1" type="ORF">BDA96_10G131600</name>
</gene>